<feature type="transmembrane region" description="Helical" evidence="6">
    <location>
        <begin position="96"/>
        <end position="114"/>
    </location>
</feature>
<feature type="transmembrane region" description="Helical" evidence="6">
    <location>
        <begin position="71"/>
        <end position="89"/>
    </location>
</feature>
<dbReference type="GO" id="GO:0035435">
    <property type="term" value="P:phosphate ion transmembrane transport"/>
    <property type="evidence" value="ECO:0007669"/>
    <property type="project" value="TreeGrafter"/>
</dbReference>
<dbReference type="GO" id="GO:0016020">
    <property type="term" value="C:membrane"/>
    <property type="evidence" value="ECO:0007669"/>
    <property type="project" value="UniProtKB-SubCell"/>
</dbReference>
<accession>A0A7C4VVA0</accession>
<evidence type="ECO:0000256" key="6">
    <source>
        <dbReference type="SAM" id="Phobius"/>
    </source>
</evidence>
<dbReference type="PANTHER" id="PTHR11101:SF80">
    <property type="entry name" value="PHOSPHATE TRANSPORTER"/>
    <property type="match status" value="1"/>
</dbReference>
<dbReference type="Pfam" id="PF01384">
    <property type="entry name" value="PHO4"/>
    <property type="match status" value="1"/>
</dbReference>
<feature type="transmembrane region" description="Helical" evidence="6">
    <location>
        <begin position="291"/>
        <end position="309"/>
    </location>
</feature>
<evidence type="ECO:0000313" key="7">
    <source>
        <dbReference type="EMBL" id="HGU41046.1"/>
    </source>
</evidence>
<dbReference type="InterPro" id="IPR001204">
    <property type="entry name" value="Phos_transporter"/>
</dbReference>
<comment type="subcellular location">
    <subcellularLocation>
        <location evidence="1">Membrane</location>
        <topology evidence="1">Multi-pass membrane protein</topology>
    </subcellularLocation>
</comment>
<sequence length="310" mass="33325">MSYLLLIFATALGILMGANDVGNVLGPIAASGAFKIKRLLIFSSITTFAGALLGGRSGILLNASLGKYSDFEIVAIYVASVIVISFFLLQKLPIALTQVIVGASVGVGIFNGTVEPKSLFYVVVGWFLTPIVAFVFGYLGYASLSPLFRGIKNLYVRGIILKVVLWCFALYGSFSLGANDVGKFAGFLYGQGYSLRVLLFFGGFALAIGVFNFGGRTVYTVARELIALDDFSSFVCVLSVSTTVSFFTTFGLPISSSHAVIGAMIGVGYSRGVRIRNEKIARRIMFSWLEAPLFGGLISSLLFSIFRVLW</sequence>
<protein>
    <submittedName>
        <fullName evidence="7">Inorganic phosphate transporter</fullName>
    </submittedName>
</protein>
<feature type="transmembrane region" description="Helical" evidence="6">
    <location>
        <begin position="225"/>
        <end position="244"/>
    </location>
</feature>
<comment type="caution">
    <text evidence="7">The sequence shown here is derived from an EMBL/GenBank/DDBJ whole genome shotgun (WGS) entry which is preliminary data.</text>
</comment>
<evidence type="ECO:0000256" key="2">
    <source>
        <dbReference type="ARBA" id="ARBA00022448"/>
    </source>
</evidence>
<keyword evidence="3 6" id="KW-0812">Transmembrane</keyword>
<organism evidence="7">
    <name type="scientific">Fervidobacterium thailandense</name>
    <dbReference type="NCBI Taxonomy" id="1008305"/>
    <lineage>
        <taxon>Bacteria</taxon>
        <taxon>Thermotogati</taxon>
        <taxon>Thermotogota</taxon>
        <taxon>Thermotogae</taxon>
        <taxon>Thermotogales</taxon>
        <taxon>Fervidobacteriaceae</taxon>
        <taxon>Fervidobacterium</taxon>
    </lineage>
</organism>
<feature type="transmembrane region" description="Helical" evidence="6">
    <location>
        <begin position="193"/>
        <end position="213"/>
    </location>
</feature>
<evidence type="ECO:0000256" key="5">
    <source>
        <dbReference type="ARBA" id="ARBA00023136"/>
    </source>
</evidence>
<proteinExistence type="predicted"/>
<name>A0A7C4VVA0_9BACT</name>
<feature type="transmembrane region" description="Helical" evidence="6">
    <location>
        <begin position="154"/>
        <end position="173"/>
    </location>
</feature>
<gene>
    <name evidence="7" type="ORF">ENT77_07605</name>
</gene>
<evidence type="ECO:0000256" key="3">
    <source>
        <dbReference type="ARBA" id="ARBA00022692"/>
    </source>
</evidence>
<keyword evidence="4 6" id="KW-1133">Transmembrane helix</keyword>
<evidence type="ECO:0000256" key="1">
    <source>
        <dbReference type="ARBA" id="ARBA00004141"/>
    </source>
</evidence>
<dbReference type="PANTHER" id="PTHR11101">
    <property type="entry name" value="PHOSPHATE TRANSPORTER"/>
    <property type="match status" value="1"/>
</dbReference>
<evidence type="ECO:0000256" key="4">
    <source>
        <dbReference type="ARBA" id="ARBA00022989"/>
    </source>
</evidence>
<dbReference type="EMBL" id="DSZY01000035">
    <property type="protein sequence ID" value="HGU41046.1"/>
    <property type="molecule type" value="Genomic_DNA"/>
</dbReference>
<feature type="transmembrane region" description="Helical" evidence="6">
    <location>
        <begin position="120"/>
        <end position="142"/>
    </location>
</feature>
<reference evidence="7" key="1">
    <citation type="journal article" date="2020" name="mSystems">
        <title>Genome- and Community-Level Interaction Insights into Carbon Utilization and Element Cycling Functions of Hydrothermarchaeota in Hydrothermal Sediment.</title>
        <authorList>
            <person name="Zhou Z."/>
            <person name="Liu Y."/>
            <person name="Xu W."/>
            <person name="Pan J."/>
            <person name="Luo Z.H."/>
            <person name="Li M."/>
        </authorList>
    </citation>
    <scope>NUCLEOTIDE SEQUENCE [LARGE SCALE GENOMIC DNA]</scope>
    <source>
        <strain evidence="7">SpSt-609</strain>
    </source>
</reference>
<keyword evidence="2" id="KW-0813">Transport</keyword>
<keyword evidence="5 6" id="KW-0472">Membrane</keyword>
<feature type="transmembrane region" description="Helical" evidence="6">
    <location>
        <begin position="250"/>
        <end position="270"/>
    </location>
</feature>
<dbReference type="AlphaFoldDB" id="A0A7C4VVA0"/>
<dbReference type="GO" id="GO:0005315">
    <property type="term" value="F:phosphate transmembrane transporter activity"/>
    <property type="evidence" value="ECO:0007669"/>
    <property type="project" value="InterPro"/>
</dbReference>